<reference evidence="1" key="1">
    <citation type="submission" date="2020-12" db="EMBL/GenBank/DDBJ databases">
        <title>WGS assembly of Carya illinoinensis cv. Pawnee.</title>
        <authorList>
            <person name="Platts A."/>
            <person name="Shu S."/>
            <person name="Wright S."/>
            <person name="Barry K."/>
            <person name="Edger P."/>
            <person name="Pires J.C."/>
            <person name="Schmutz J."/>
        </authorList>
    </citation>
    <scope>NUCLEOTIDE SEQUENCE</scope>
    <source>
        <tissue evidence="1">Leaf</tissue>
    </source>
</reference>
<accession>A0A8T1NXW8</accession>
<comment type="caution">
    <text evidence="1">The sequence shown here is derived from an EMBL/GenBank/DDBJ whole genome shotgun (WGS) entry which is preliminary data.</text>
</comment>
<protein>
    <submittedName>
        <fullName evidence="1">Uncharacterized protein</fullName>
    </submittedName>
</protein>
<evidence type="ECO:0000313" key="1">
    <source>
        <dbReference type="EMBL" id="KAG6637046.1"/>
    </source>
</evidence>
<organism evidence="1 2">
    <name type="scientific">Carya illinoinensis</name>
    <name type="common">Pecan</name>
    <dbReference type="NCBI Taxonomy" id="32201"/>
    <lineage>
        <taxon>Eukaryota</taxon>
        <taxon>Viridiplantae</taxon>
        <taxon>Streptophyta</taxon>
        <taxon>Embryophyta</taxon>
        <taxon>Tracheophyta</taxon>
        <taxon>Spermatophyta</taxon>
        <taxon>Magnoliopsida</taxon>
        <taxon>eudicotyledons</taxon>
        <taxon>Gunneridae</taxon>
        <taxon>Pentapetalae</taxon>
        <taxon>rosids</taxon>
        <taxon>fabids</taxon>
        <taxon>Fagales</taxon>
        <taxon>Juglandaceae</taxon>
        <taxon>Carya</taxon>
    </lineage>
</organism>
<dbReference type="EMBL" id="CM031819">
    <property type="protein sequence ID" value="KAG6637046.1"/>
    <property type="molecule type" value="Genomic_DNA"/>
</dbReference>
<evidence type="ECO:0000313" key="2">
    <source>
        <dbReference type="Proteomes" id="UP000811609"/>
    </source>
</evidence>
<dbReference type="Proteomes" id="UP000811609">
    <property type="component" value="Chromosome 11"/>
</dbReference>
<gene>
    <name evidence="1" type="ORF">CIPAW_11G153300</name>
</gene>
<keyword evidence="2" id="KW-1185">Reference proteome</keyword>
<proteinExistence type="predicted"/>
<sequence>MEFLKNPECTLLLSNDYMKVDLMPEFVEAV</sequence>
<name>A0A8T1NXW8_CARIL</name>
<dbReference type="AlphaFoldDB" id="A0A8T1NXW8"/>